<comment type="similarity">
    <text evidence="1">Belongs to the histone deacetylase family.</text>
</comment>
<dbReference type="PANTHER" id="PTHR10625">
    <property type="entry name" value="HISTONE DEACETYLASE HDAC1-RELATED"/>
    <property type="match status" value="1"/>
</dbReference>
<dbReference type="CDD" id="cd09993">
    <property type="entry name" value="HDAC_classIV"/>
    <property type="match status" value="1"/>
</dbReference>
<evidence type="ECO:0000313" key="5">
    <source>
        <dbReference type="Proteomes" id="UP000315369"/>
    </source>
</evidence>
<evidence type="ECO:0000256" key="2">
    <source>
        <dbReference type="ARBA" id="ARBA00022801"/>
    </source>
</evidence>
<dbReference type="Pfam" id="PF00850">
    <property type="entry name" value="Hist_deacetyl"/>
    <property type="match status" value="1"/>
</dbReference>
<dbReference type="PRINTS" id="PR01270">
    <property type="entry name" value="HDASUPER"/>
</dbReference>
<comment type="caution">
    <text evidence="4">The sequence shown here is derived from an EMBL/GenBank/DDBJ whole genome shotgun (WGS) entry which is preliminary data.</text>
</comment>
<evidence type="ECO:0000256" key="1">
    <source>
        <dbReference type="ARBA" id="ARBA00005947"/>
    </source>
</evidence>
<dbReference type="SUPFAM" id="SSF52768">
    <property type="entry name" value="Arginase/deacetylase"/>
    <property type="match status" value="1"/>
</dbReference>
<dbReference type="AlphaFoldDB" id="A0A540WIG7"/>
<dbReference type="InterPro" id="IPR023696">
    <property type="entry name" value="Ureohydrolase_dom_sf"/>
</dbReference>
<feature type="domain" description="Histone deacetylase" evidence="3">
    <location>
        <begin position="54"/>
        <end position="300"/>
    </location>
</feature>
<name>A0A540WIG7_9BACT</name>
<dbReference type="Gene3D" id="3.40.800.20">
    <property type="entry name" value="Histone deacetylase domain"/>
    <property type="match status" value="1"/>
</dbReference>
<keyword evidence="5" id="KW-1185">Reference proteome</keyword>
<dbReference type="OrthoDB" id="9808367at2"/>
<dbReference type="GO" id="GO:0004407">
    <property type="term" value="F:histone deacetylase activity"/>
    <property type="evidence" value="ECO:0007669"/>
    <property type="project" value="InterPro"/>
</dbReference>
<dbReference type="PANTHER" id="PTHR10625:SF19">
    <property type="entry name" value="HISTONE DEACETYLASE 12"/>
    <property type="match status" value="1"/>
</dbReference>
<reference evidence="4 5" key="1">
    <citation type="submission" date="2019-06" db="EMBL/GenBank/DDBJ databases">
        <authorList>
            <person name="Livingstone P."/>
            <person name="Whitworth D."/>
        </authorList>
    </citation>
    <scope>NUCLEOTIDE SEQUENCE [LARGE SCALE GENOMIC DNA]</scope>
    <source>
        <strain evidence="4 5">AM401</strain>
    </source>
</reference>
<evidence type="ECO:0000259" key="3">
    <source>
        <dbReference type="Pfam" id="PF00850"/>
    </source>
</evidence>
<dbReference type="InterPro" id="IPR044150">
    <property type="entry name" value="HDAC_classIV"/>
</dbReference>
<dbReference type="InterPro" id="IPR023801">
    <property type="entry name" value="His_deacetylse_dom"/>
</dbReference>
<accession>A0A540WIG7</accession>
<protein>
    <submittedName>
        <fullName evidence="4">Histone deacetylase</fullName>
    </submittedName>
</protein>
<dbReference type="EMBL" id="VIFM01000445">
    <property type="protein sequence ID" value="TQF08808.1"/>
    <property type="molecule type" value="Genomic_DNA"/>
</dbReference>
<sequence length="582" mass="64207">MSVWSWLGRWFPSLRSEHVPIFYEEDYRLPLTGIESTVGVEPRGVDFTTWYLLEKHVVRPSDVYRPRPVSYAEMSRVHDATYLESLSLPETLARIYAVDPSEVPVDTLLSNVRLVCGGTLGAARLAFGRRGPVVNMSGGFHHAAPSRGGGFCAVNDIAIALASLNADGYEGQTVVLDLDAHPPDGTAECLAGHPKVWIGSLSGSDWGSLPEGVDETRVPEGITDDGYLALLEATLSRMPKPDLAFVIAGCDVLAGDRFGRVGLTVQGARRRDQLLARTLRGVPSVWLPGGGYHAESWKVFAGTVLVLSGMGGRRIKARYDPLSARYQRISRLLSQEGEPLDEPLTLEDLEGSLGLGGTLQPRVLGYYTAQSLEYALFRYGLLWQVERLGYSRPRVEVGSTGVGDRIKVLGRAGGQEHLLVDAVVERRTIAGEPFFFVNWLSLRHPRARFSERRPQLPGQDVPGLGLAREATEMFVLMAKRLGLAGVASRPMWYHLAVVARARFRFVDPARQGRFEAMMRDLAHLPLLEATRAVAEGRVSLNGEPYRWEPDDVVLRLEPVPVDTDVIAAERERCHFTVESRHG</sequence>
<dbReference type="GO" id="GO:0016787">
    <property type="term" value="F:hydrolase activity"/>
    <property type="evidence" value="ECO:0007669"/>
    <property type="project" value="UniProtKB-KW"/>
</dbReference>
<dbReference type="InterPro" id="IPR037138">
    <property type="entry name" value="His_deacetylse_dom_sf"/>
</dbReference>
<organism evidence="4 5">
    <name type="scientific">Myxococcus llanfairpwllgwyngyllgogerychwyrndrobwllllantysiliogogogochensis</name>
    <dbReference type="NCBI Taxonomy" id="2590453"/>
    <lineage>
        <taxon>Bacteria</taxon>
        <taxon>Pseudomonadati</taxon>
        <taxon>Myxococcota</taxon>
        <taxon>Myxococcia</taxon>
        <taxon>Myxococcales</taxon>
        <taxon>Cystobacterineae</taxon>
        <taxon>Myxococcaceae</taxon>
        <taxon>Myxococcus</taxon>
    </lineage>
</organism>
<dbReference type="InterPro" id="IPR000286">
    <property type="entry name" value="HDACs"/>
</dbReference>
<proteinExistence type="inferred from homology"/>
<gene>
    <name evidence="4" type="ORF">FJV41_47955</name>
</gene>
<dbReference type="RefSeq" id="WP_141649322.1">
    <property type="nucleotide sequence ID" value="NZ_VIFM01000445.1"/>
</dbReference>
<evidence type="ECO:0000313" key="4">
    <source>
        <dbReference type="EMBL" id="TQF08808.1"/>
    </source>
</evidence>
<dbReference type="GO" id="GO:0040029">
    <property type="term" value="P:epigenetic regulation of gene expression"/>
    <property type="evidence" value="ECO:0007669"/>
    <property type="project" value="TreeGrafter"/>
</dbReference>
<dbReference type="Proteomes" id="UP000315369">
    <property type="component" value="Unassembled WGS sequence"/>
</dbReference>
<keyword evidence="2" id="KW-0378">Hydrolase</keyword>